<dbReference type="CTD" id="20207613"/>
<name>T1FFL4_HELRO</name>
<feature type="region of interest" description="Disordered" evidence="1">
    <location>
        <begin position="149"/>
        <end position="179"/>
    </location>
</feature>
<organism evidence="3 4">
    <name type="scientific">Helobdella robusta</name>
    <name type="common">Californian leech</name>
    <dbReference type="NCBI Taxonomy" id="6412"/>
    <lineage>
        <taxon>Eukaryota</taxon>
        <taxon>Metazoa</taxon>
        <taxon>Spiralia</taxon>
        <taxon>Lophotrochozoa</taxon>
        <taxon>Annelida</taxon>
        <taxon>Clitellata</taxon>
        <taxon>Hirudinea</taxon>
        <taxon>Rhynchobdellida</taxon>
        <taxon>Glossiphoniidae</taxon>
        <taxon>Helobdella</taxon>
    </lineage>
</organism>
<feature type="compositionally biased region" description="Low complexity" evidence="1">
    <location>
        <begin position="225"/>
        <end position="236"/>
    </location>
</feature>
<dbReference type="HOGENOM" id="CLU_1020410_0_0_1"/>
<evidence type="ECO:0000313" key="4">
    <source>
        <dbReference type="Proteomes" id="UP000015101"/>
    </source>
</evidence>
<dbReference type="GeneID" id="20207613"/>
<dbReference type="InParanoid" id="T1FFL4"/>
<reference evidence="3" key="3">
    <citation type="submission" date="2015-06" db="UniProtKB">
        <authorList>
            <consortium name="EnsemblMetazoa"/>
        </authorList>
    </citation>
    <scope>IDENTIFICATION</scope>
</reference>
<feature type="compositionally biased region" description="Basic residues" evidence="1">
    <location>
        <begin position="80"/>
        <end position="95"/>
    </location>
</feature>
<dbReference type="EMBL" id="KB097572">
    <property type="protein sequence ID" value="ESN94066.1"/>
    <property type="molecule type" value="Genomic_DNA"/>
</dbReference>
<reference evidence="4" key="1">
    <citation type="submission" date="2012-12" db="EMBL/GenBank/DDBJ databases">
        <authorList>
            <person name="Hellsten U."/>
            <person name="Grimwood J."/>
            <person name="Chapman J.A."/>
            <person name="Shapiro H."/>
            <person name="Aerts A."/>
            <person name="Otillar R.P."/>
            <person name="Terry A.Y."/>
            <person name="Boore J.L."/>
            <person name="Simakov O."/>
            <person name="Marletaz F."/>
            <person name="Cho S.-J."/>
            <person name="Edsinger-Gonzales E."/>
            <person name="Havlak P."/>
            <person name="Kuo D.-H."/>
            <person name="Larsson T."/>
            <person name="Lv J."/>
            <person name="Arendt D."/>
            <person name="Savage R."/>
            <person name="Osoegawa K."/>
            <person name="de Jong P."/>
            <person name="Lindberg D.R."/>
            <person name="Seaver E.C."/>
            <person name="Weisblat D.A."/>
            <person name="Putnam N.H."/>
            <person name="Grigoriev I.V."/>
            <person name="Rokhsar D.S."/>
        </authorList>
    </citation>
    <scope>NUCLEOTIDE SEQUENCE</scope>
</reference>
<dbReference type="EMBL" id="AMQM01007131">
    <property type="status" value="NOT_ANNOTATED_CDS"/>
    <property type="molecule type" value="Genomic_DNA"/>
</dbReference>
<accession>T1FFL4</accession>
<keyword evidence="4" id="KW-1185">Reference proteome</keyword>
<protein>
    <submittedName>
        <fullName evidence="2 3">Uncharacterized protein</fullName>
    </submittedName>
</protein>
<sequence length="273" mass="31379">MSSYLWTSKFFITIIFPIKYKDSQHNTELNSKNKVQTNQPTIEQMKKKTANQKQTHQQQHKRSDTGYFMVGRIEANQQTSHKKPPKKRHDTRSHHNFSGSSNNNAGKKFSNYSHNDALDTEETAQLLSNNVNNDCSNDNNNNDVVGKFFNTNDNDLKRSPHANKGHHKRPLRENTGKNPSCLQELNVQSLTNFPTTSKFVNKQQQIYERRDKKFSNPTNYYFLNPATSSPTTTQAAHGTTQKTSINDSRFKKTTYNNIKGHSRSFEAADDDVF</sequence>
<dbReference type="Proteomes" id="UP000015101">
    <property type="component" value="Unassembled WGS sequence"/>
</dbReference>
<dbReference type="EnsemblMetazoa" id="HelroT180233">
    <property type="protein sequence ID" value="HelroP180233"/>
    <property type="gene ID" value="HelroG180233"/>
</dbReference>
<feature type="region of interest" description="Disordered" evidence="1">
    <location>
        <begin position="225"/>
        <end position="244"/>
    </location>
</feature>
<evidence type="ECO:0000313" key="3">
    <source>
        <dbReference type="EnsemblMetazoa" id="HelroP180233"/>
    </source>
</evidence>
<feature type="compositionally biased region" description="Low complexity" evidence="1">
    <location>
        <begin position="96"/>
        <end position="111"/>
    </location>
</feature>
<gene>
    <name evidence="3" type="primary">20207613</name>
    <name evidence="2" type="ORF">HELRODRAFT_180233</name>
</gene>
<dbReference type="KEGG" id="hro:HELRODRAFT_180233"/>
<evidence type="ECO:0000313" key="2">
    <source>
        <dbReference type="EMBL" id="ESN94066.1"/>
    </source>
</evidence>
<proteinExistence type="predicted"/>
<dbReference type="AlphaFoldDB" id="T1FFL4"/>
<reference evidence="2 4" key="2">
    <citation type="journal article" date="2013" name="Nature">
        <title>Insights into bilaterian evolution from three spiralian genomes.</title>
        <authorList>
            <person name="Simakov O."/>
            <person name="Marletaz F."/>
            <person name="Cho S.J."/>
            <person name="Edsinger-Gonzales E."/>
            <person name="Havlak P."/>
            <person name="Hellsten U."/>
            <person name="Kuo D.H."/>
            <person name="Larsson T."/>
            <person name="Lv J."/>
            <person name="Arendt D."/>
            <person name="Savage R."/>
            <person name="Osoegawa K."/>
            <person name="de Jong P."/>
            <person name="Grimwood J."/>
            <person name="Chapman J.A."/>
            <person name="Shapiro H."/>
            <person name="Aerts A."/>
            <person name="Otillar R.P."/>
            <person name="Terry A.Y."/>
            <person name="Boore J.L."/>
            <person name="Grigoriev I.V."/>
            <person name="Lindberg D.R."/>
            <person name="Seaver E.C."/>
            <person name="Weisblat D.A."/>
            <person name="Putnam N.H."/>
            <person name="Rokhsar D.S."/>
        </authorList>
    </citation>
    <scope>NUCLEOTIDE SEQUENCE</scope>
</reference>
<dbReference type="RefSeq" id="XP_009027804.1">
    <property type="nucleotide sequence ID" value="XM_009029556.1"/>
</dbReference>
<feature type="region of interest" description="Disordered" evidence="1">
    <location>
        <begin position="45"/>
        <end position="113"/>
    </location>
</feature>
<evidence type="ECO:0000256" key="1">
    <source>
        <dbReference type="SAM" id="MobiDB-lite"/>
    </source>
</evidence>
<feature type="compositionally biased region" description="Basic residues" evidence="1">
    <location>
        <begin position="159"/>
        <end position="170"/>
    </location>
</feature>